<dbReference type="PANTHER" id="PTHR40942">
    <property type="match status" value="1"/>
</dbReference>
<dbReference type="AlphaFoldDB" id="A0A5C9A641"/>
<proteinExistence type="predicted"/>
<dbReference type="Pfam" id="PF13442">
    <property type="entry name" value="Cytochrome_CBB3"/>
    <property type="match status" value="1"/>
</dbReference>
<evidence type="ECO:0000256" key="5">
    <source>
        <dbReference type="ARBA" id="ARBA00023004"/>
    </source>
</evidence>
<dbReference type="PROSITE" id="PS51007">
    <property type="entry name" value="CYTC"/>
    <property type="match status" value="1"/>
</dbReference>
<dbReference type="PRINTS" id="PR00607">
    <property type="entry name" value="CYTCHROMECIE"/>
</dbReference>
<accession>A0A5C9A641</accession>
<evidence type="ECO:0000256" key="3">
    <source>
        <dbReference type="ARBA" id="ARBA00022723"/>
    </source>
</evidence>
<evidence type="ECO:0000259" key="7">
    <source>
        <dbReference type="PROSITE" id="PS51007"/>
    </source>
</evidence>
<reference evidence="8 9" key="1">
    <citation type="submission" date="2019-08" db="EMBL/GenBank/DDBJ databases">
        <title>Parahaliea maris sp. nov., isolated from the surface seawater.</title>
        <authorList>
            <person name="Liu Y."/>
        </authorList>
    </citation>
    <scope>NUCLEOTIDE SEQUENCE [LARGE SCALE GENOMIC DNA]</scope>
    <source>
        <strain evidence="8 9">HSLHS9</strain>
    </source>
</reference>
<dbReference type="RefSeq" id="WP_148066665.1">
    <property type="nucleotide sequence ID" value="NZ_VRZA01000001.1"/>
</dbReference>
<dbReference type="Proteomes" id="UP000321039">
    <property type="component" value="Unassembled WGS sequence"/>
</dbReference>
<dbReference type="GO" id="GO:0009055">
    <property type="term" value="F:electron transfer activity"/>
    <property type="evidence" value="ECO:0007669"/>
    <property type="project" value="InterPro"/>
</dbReference>
<dbReference type="EMBL" id="VRZA01000001">
    <property type="protein sequence ID" value="TXS96395.1"/>
    <property type="molecule type" value="Genomic_DNA"/>
</dbReference>
<keyword evidence="1" id="KW-0813">Transport</keyword>
<dbReference type="InterPro" id="IPR009056">
    <property type="entry name" value="Cyt_c-like_dom"/>
</dbReference>
<protein>
    <submittedName>
        <fullName evidence="8">Cytochrome c5 family protein</fullName>
    </submittedName>
</protein>
<comment type="caution">
    <text evidence="8">The sequence shown here is derived from an EMBL/GenBank/DDBJ whole genome shotgun (WGS) entry which is preliminary data.</text>
</comment>
<keyword evidence="2 6" id="KW-0349">Heme</keyword>
<dbReference type="InterPro" id="IPR002323">
    <property type="entry name" value="Cyt_CIE"/>
</dbReference>
<evidence type="ECO:0000313" key="9">
    <source>
        <dbReference type="Proteomes" id="UP000321039"/>
    </source>
</evidence>
<keyword evidence="5 6" id="KW-0408">Iron</keyword>
<gene>
    <name evidence="8" type="ORF">FV139_02560</name>
</gene>
<evidence type="ECO:0000256" key="1">
    <source>
        <dbReference type="ARBA" id="ARBA00022448"/>
    </source>
</evidence>
<evidence type="ECO:0000256" key="4">
    <source>
        <dbReference type="ARBA" id="ARBA00022982"/>
    </source>
</evidence>
<dbReference type="Gene3D" id="1.10.760.10">
    <property type="entry name" value="Cytochrome c-like domain"/>
    <property type="match status" value="1"/>
</dbReference>
<evidence type="ECO:0000313" key="8">
    <source>
        <dbReference type="EMBL" id="TXS96395.1"/>
    </source>
</evidence>
<keyword evidence="4" id="KW-0249">Electron transport</keyword>
<dbReference type="SUPFAM" id="SSF46626">
    <property type="entry name" value="Cytochrome c"/>
    <property type="match status" value="1"/>
</dbReference>
<name>A0A5C9A641_9GAMM</name>
<sequence length="128" mass="13744">MSISIQESAIMIFPVNARMPVLSFSLFALVSGLVFAGPADRMAEGRKIYESTCAGCHASGVMGAPVIGKTEDWEGRSELWEGVLMGHAEKGWLAMPARGGNPGLSDYDVDAAAEYMLNQSQPNRKGDY</sequence>
<dbReference type="GO" id="GO:0020037">
    <property type="term" value="F:heme binding"/>
    <property type="evidence" value="ECO:0007669"/>
    <property type="project" value="InterPro"/>
</dbReference>
<keyword evidence="3 6" id="KW-0479">Metal-binding</keyword>
<dbReference type="PANTHER" id="PTHR40942:SF4">
    <property type="entry name" value="CYTOCHROME C5"/>
    <property type="match status" value="1"/>
</dbReference>
<dbReference type="InterPro" id="IPR036909">
    <property type="entry name" value="Cyt_c-like_dom_sf"/>
</dbReference>
<keyword evidence="9" id="KW-1185">Reference proteome</keyword>
<dbReference type="GO" id="GO:0005506">
    <property type="term" value="F:iron ion binding"/>
    <property type="evidence" value="ECO:0007669"/>
    <property type="project" value="InterPro"/>
</dbReference>
<evidence type="ECO:0000256" key="6">
    <source>
        <dbReference type="PROSITE-ProRule" id="PRU00433"/>
    </source>
</evidence>
<feature type="domain" description="Cytochrome c" evidence="7">
    <location>
        <begin position="40"/>
        <end position="120"/>
    </location>
</feature>
<evidence type="ECO:0000256" key="2">
    <source>
        <dbReference type="ARBA" id="ARBA00022617"/>
    </source>
</evidence>
<organism evidence="8 9">
    <name type="scientific">Parahaliea maris</name>
    <dbReference type="NCBI Taxonomy" id="2716870"/>
    <lineage>
        <taxon>Bacteria</taxon>
        <taxon>Pseudomonadati</taxon>
        <taxon>Pseudomonadota</taxon>
        <taxon>Gammaproteobacteria</taxon>
        <taxon>Cellvibrionales</taxon>
        <taxon>Halieaceae</taxon>
        <taxon>Parahaliea</taxon>
    </lineage>
</organism>